<dbReference type="InterPro" id="IPR017645">
    <property type="entry name" value="Dnd_assoc_1"/>
</dbReference>
<sequence length="457" mass="53285">MELQRGIIEKKVITSKKRDLNAFRQMFPFNTLVSKIKVDETFKENWAGEFASFARLISGYEAEFSDGIQTKDFEPLLNEMSIDSKDQDEFVSLLNELLLTGETKQQLQHPSMLLHLERASSKNRVFKISDYLYDLCKNHDSLQSMFKVNEKKDVLQSIIEDFKPDLNDRKKSYSSFDHKLPWIGELFADDLLFLRSHPDFFIKYADLVTYYYTFFLLSQNIIKLSLHEHADYRKGSVEQLYFTLDWESTVSSRRDAVRKGFKYLEEMSGKLFSTQLTLAQLSCNTKNPELEIMMDFPTIKSLFDDLSSFDQDKWLKEVDAQSTSLIEKSKFQRDITQSQTFSDAVKQLISVMEVSSPDEAQKRYGSGVTEIAKVRLVKQRGRNGNVLSLNQEILTMFLIVIVRSSKMRLQDVYKELEVRGVFLDRYSRIEFEHTLEKMNLLIKMSDSGEAQYVKSIL</sequence>
<dbReference type="Proteomes" id="UP000439752">
    <property type="component" value="Unassembled WGS sequence"/>
</dbReference>
<dbReference type="EMBL" id="CABWKQ010000052">
    <property type="protein sequence ID" value="VWX38617.1"/>
    <property type="molecule type" value="Genomic_DNA"/>
</dbReference>
<dbReference type="RefSeq" id="WP_159174152.1">
    <property type="nucleotide sequence ID" value="NZ_LR732324.1"/>
</dbReference>
<proteinExistence type="predicted"/>
<keyword evidence="2" id="KW-1185">Reference proteome</keyword>
<name>A0A653IHB7_9BACL</name>
<organism evidence="1 2">
    <name type="scientific">Exiguobacterium oxidotolerans</name>
    <dbReference type="NCBI Taxonomy" id="223958"/>
    <lineage>
        <taxon>Bacteria</taxon>
        <taxon>Bacillati</taxon>
        <taxon>Bacillota</taxon>
        <taxon>Bacilli</taxon>
        <taxon>Bacillales</taxon>
        <taxon>Bacillales Family XII. Incertae Sedis</taxon>
        <taxon>Exiguobacterium</taxon>
    </lineage>
</organism>
<dbReference type="AlphaFoldDB" id="A0A653IHB7"/>
<reference evidence="1 2" key="1">
    <citation type="submission" date="2019-10" db="EMBL/GenBank/DDBJ databases">
        <authorList>
            <person name="Karimi E."/>
        </authorList>
    </citation>
    <scope>NUCLEOTIDE SEQUENCE [LARGE SCALE GENOMIC DNA]</scope>
    <source>
        <strain evidence="1">Exiguobacterium sp. 9Y</strain>
    </source>
</reference>
<evidence type="ECO:0000313" key="2">
    <source>
        <dbReference type="Proteomes" id="UP000439752"/>
    </source>
</evidence>
<protein>
    <recommendedName>
        <fullName evidence="3">DNA phosphorothioation-dependent restriction protein DptG</fullName>
    </recommendedName>
</protein>
<gene>
    <name evidence="1" type="ORF">EXIGUO9Y_560004</name>
</gene>
<accession>A0A653IHB7</accession>
<evidence type="ECO:0008006" key="3">
    <source>
        <dbReference type="Google" id="ProtNLM"/>
    </source>
</evidence>
<evidence type="ECO:0000313" key="1">
    <source>
        <dbReference type="EMBL" id="VWX38617.1"/>
    </source>
</evidence>
<dbReference type="NCBIfam" id="TIGR03236">
    <property type="entry name" value="dnd_assoc_1"/>
    <property type="match status" value="1"/>
</dbReference>